<keyword evidence="1" id="KW-0732">Signal</keyword>
<proteinExistence type="predicted"/>
<protein>
    <submittedName>
        <fullName evidence="4">Peptidase S41-like protein</fullName>
    </submittedName>
</protein>
<name>A0A497UBI1_9FLAO</name>
<dbReference type="GO" id="GO:0008236">
    <property type="term" value="F:serine-type peptidase activity"/>
    <property type="evidence" value="ECO:0007669"/>
    <property type="project" value="InterPro"/>
</dbReference>
<dbReference type="Proteomes" id="UP000275027">
    <property type="component" value="Unassembled WGS sequence"/>
</dbReference>
<dbReference type="RefSeq" id="WP_101472938.1">
    <property type="nucleotide sequence ID" value="NZ_JAEUTX010000002.1"/>
</dbReference>
<evidence type="ECO:0000256" key="1">
    <source>
        <dbReference type="SAM" id="SignalP"/>
    </source>
</evidence>
<dbReference type="EMBL" id="RCCB01000015">
    <property type="protein sequence ID" value="RLJ23399.1"/>
    <property type="molecule type" value="Genomic_DNA"/>
</dbReference>
<dbReference type="AlphaFoldDB" id="A0A497UBI1"/>
<sequence length="469" mass="54351">MKRKILPLLLLTFSTFSYAQNCDCESNFNWVKKTFEENDAGFEYIISKKGRDAYELHSQMYLEKAKQLPNDKECAIVIDKWVRFFRDGHIGIKYLKEPVQETNFTVENIPVNEKDFKKYLSKKKTQDKYEGIWSFGSYVIAIKRRNNEYVGTILSSTNKNWKVGDVKTVFTENDGTLYLGNKSPQKISKITTIGNTYLKLNSTILQKKYPEIKEDATISKEIQWLDTAKPLFEKLNENTAYLRIPDFEISEKKHIDSIIEKNKDIILATKNLIIDVRNNPGGSDASYSSLIPFLYTNPIRTVGTLFYSTPLNNQRMLELSQNPDFDKESQEGFKKYYETLNASLGKFVDIFNKDVFIQTRKEITRYPENIGIVINEKNGSTTEQFLLTAKQSKKVKLYGKTTRGMLDISNVNIIESPCKDFELYYGLSRSYRIPDFAIDDIGLQPDYFIDGSVSEYNWIKFVDETLNSK</sequence>
<feature type="domain" description="Tail specific protease" evidence="2">
    <location>
        <begin position="238"/>
        <end position="447"/>
    </location>
</feature>
<dbReference type="Proteomes" id="UP000233767">
    <property type="component" value="Unassembled WGS sequence"/>
</dbReference>
<evidence type="ECO:0000313" key="5">
    <source>
        <dbReference type="Proteomes" id="UP000233767"/>
    </source>
</evidence>
<evidence type="ECO:0000313" key="4">
    <source>
        <dbReference type="EMBL" id="RLJ23399.1"/>
    </source>
</evidence>
<reference evidence="3 5" key="1">
    <citation type="submission" date="2017-12" db="EMBL/GenBank/DDBJ databases">
        <title>Genomic Encyclopedia of Type Strains, Phase III (KMG-III): the genomes of soil and plant-associated and newly described type strains.</title>
        <authorList>
            <person name="Whitman W."/>
        </authorList>
    </citation>
    <scope>NUCLEOTIDE SEQUENCE [LARGE SCALE GENOMIC DNA]</scope>
    <source>
        <strain evidence="3 5">IP-10</strain>
    </source>
</reference>
<feature type="chain" id="PRO_5019711000" evidence="1">
    <location>
        <begin position="20"/>
        <end position="469"/>
    </location>
</feature>
<dbReference type="SUPFAM" id="SSF52096">
    <property type="entry name" value="ClpP/crotonase"/>
    <property type="match status" value="1"/>
</dbReference>
<dbReference type="GO" id="GO:0006508">
    <property type="term" value="P:proteolysis"/>
    <property type="evidence" value="ECO:0007669"/>
    <property type="project" value="InterPro"/>
</dbReference>
<evidence type="ECO:0000259" key="2">
    <source>
        <dbReference type="Pfam" id="PF03572"/>
    </source>
</evidence>
<gene>
    <name evidence="3" type="ORF">B0G92_3185</name>
    <name evidence="4" type="ORF">CLV50_3214</name>
</gene>
<feature type="signal peptide" evidence="1">
    <location>
        <begin position="1"/>
        <end position="19"/>
    </location>
</feature>
<dbReference type="Gene3D" id="3.90.226.10">
    <property type="entry name" value="2-enoyl-CoA Hydratase, Chain A, domain 1"/>
    <property type="match status" value="1"/>
</dbReference>
<accession>A0A497UBI1</accession>
<dbReference type="EMBL" id="PJND01000011">
    <property type="protein sequence ID" value="PKW20105.1"/>
    <property type="molecule type" value="Genomic_DNA"/>
</dbReference>
<evidence type="ECO:0000313" key="6">
    <source>
        <dbReference type="Proteomes" id="UP000275027"/>
    </source>
</evidence>
<dbReference type="InterPro" id="IPR005151">
    <property type="entry name" value="Tail-specific_protease"/>
</dbReference>
<organism evidence="4 6">
    <name type="scientific">Flavobacterium lindanitolerans</name>
    <dbReference type="NCBI Taxonomy" id="428988"/>
    <lineage>
        <taxon>Bacteria</taxon>
        <taxon>Pseudomonadati</taxon>
        <taxon>Bacteroidota</taxon>
        <taxon>Flavobacteriia</taxon>
        <taxon>Flavobacteriales</taxon>
        <taxon>Flavobacteriaceae</taxon>
        <taxon>Flavobacterium</taxon>
    </lineage>
</organism>
<keyword evidence="5" id="KW-1185">Reference proteome</keyword>
<dbReference type="InterPro" id="IPR029045">
    <property type="entry name" value="ClpP/crotonase-like_dom_sf"/>
</dbReference>
<evidence type="ECO:0000313" key="3">
    <source>
        <dbReference type="EMBL" id="PKW20105.1"/>
    </source>
</evidence>
<reference evidence="4 6" key="2">
    <citation type="submission" date="2018-10" db="EMBL/GenBank/DDBJ databases">
        <title>Genomic Encyclopedia of Archaeal and Bacterial Type Strains, Phase II (KMG-II): from individual species to whole genera.</title>
        <authorList>
            <person name="Goeker M."/>
        </authorList>
    </citation>
    <scope>NUCLEOTIDE SEQUENCE [LARGE SCALE GENOMIC DNA]</scope>
    <source>
        <strain evidence="4 6">DSM 21886</strain>
    </source>
</reference>
<comment type="caution">
    <text evidence="4">The sequence shown here is derived from an EMBL/GenBank/DDBJ whole genome shotgun (WGS) entry which is preliminary data.</text>
</comment>
<dbReference type="Pfam" id="PF03572">
    <property type="entry name" value="Peptidase_S41"/>
    <property type="match status" value="1"/>
</dbReference>